<accession>A0ABW5GV91</accession>
<comment type="caution">
    <text evidence="7">The sequence shown here is derived from an EMBL/GenBank/DDBJ whole genome shotgun (WGS) entry which is preliminary data.</text>
</comment>
<proteinExistence type="predicted"/>
<evidence type="ECO:0000256" key="3">
    <source>
        <dbReference type="ARBA" id="ARBA00022989"/>
    </source>
</evidence>
<gene>
    <name evidence="7" type="ORF">ACFSYJ_38005</name>
</gene>
<dbReference type="EMBL" id="JBHUKU010000026">
    <property type="protein sequence ID" value="MFD2464462.1"/>
    <property type="molecule type" value="Genomic_DNA"/>
</dbReference>
<feature type="transmembrane region" description="Helical" evidence="5">
    <location>
        <begin position="263"/>
        <end position="291"/>
    </location>
</feature>
<dbReference type="Pfam" id="PF13515">
    <property type="entry name" value="FUSC_2"/>
    <property type="match status" value="1"/>
</dbReference>
<dbReference type="RefSeq" id="WP_345385539.1">
    <property type="nucleotide sequence ID" value="NZ_BAABHG010000001.1"/>
</dbReference>
<evidence type="ECO:0000256" key="5">
    <source>
        <dbReference type="SAM" id="Phobius"/>
    </source>
</evidence>
<evidence type="ECO:0000256" key="1">
    <source>
        <dbReference type="ARBA" id="ARBA00004141"/>
    </source>
</evidence>
<comment type="subcellular location">
    <subcellularLocation>
        <location evidence="1">Membrane</location>
        <topology evidence="1">Multi-pass membrane protein</topology>
    </subcellularLocation>
</comment>
<evidence type="ECO:0000313" key="7">
    <source>
        <dbReference type="EMBL" id="MFD2464462.1"/>
    </source>
</evidence>
<feature type="transmembrane region" description="Helical" evidence="5">
    <location>
        <begin position="97"/>
        <end position="115"/>
    </location>
</feature>
<protein>
    <submittedName>
        <fullName evidence="7">FUSC family protein</fullName>
    </submittedName>
</protein>
<feature type="transmembrane region" description="Helical" evidence="5">
    <location>
        <begin position="298"/>
        <end position="315"/>
    </location>
</feature>
<feature type="transmembrane region" description="Helical" evidence="5">
    <location>
        <begin position="335"/>
        <end position="353"/>
    </location>
</feature>
<feature type="transmembrane region" description="Helical" evidence="5">
    <location>
        <begin position="73"/>
        <end position="91"/>
    </location>
</feature>
<feature type="transmembrane region" description="Helical" evidence="5">
    <location>
        <begin position="202"/>
        <end position="221"/>
    </location>
</feature>
<evidence type="ECO:0000256" key="2">
    <source>
        <dbReference type="ARBA" id="ARBA00022692"/>
    </source>
</evidence>
<feature type="domain" description="Integral membrane bound transporter" evidence="6">
    <location>
        <begin position="212"/>
        <end position="344"/>
    </location>
</feature>
<evidence type="ECO:0000313" key="8">
    <source>
        <dbReference type="Proteomes" id="UP001597419"/>
    </source>
</evidence>
<keyword evidence="4 5" id="KW-0472">Membrane</keyword>
<reference evidence="8" key="1">
    <citation type="journal article" date="2019" name="Int. J. Syst. Evol. Microbiol.">
        <title>The Global Catalogue of Microorganisms (GCM) 10K type strain sequencing project: providing services to taxonomists for standard genome sequencing and annotation.</title>
        <authorList>
            <consortium name="The Broad Institute Genomics Platform"/>
            <consortium name="The Broad Institute Genome Sequencing Center for Infectious Disease"/>
            <person name="Wu L."/>
            <person name="Ma J."/>
        </authorList>
    </citation>
    <scope>NUCLEOTIDE SEQUENCE [LARGE SCALE GENOMIC DNA]</scope>
    <source>
        <strain evidence="8">CGMCC 4.7643</strain>
    </source>
</reference>
<feature type="transmembrane region" description="Helical" evidence="5">
    <location>
        <begin position="145"/>
        <end position="163"/>
    </location>
</feature>
<keyword evidence="2 5" id="KW-0812">Transmembrane</keyword>
<organism evidence="7 8">
    <name type="scientific">Amycolatopsis samaneae</name>
    <dbReference type="NCBI Taxonomy" id="664691"/>
    <lineage>
        <taxon>Bacteria</taxon>
        <taxon>Bacillati</taxon>
        <taxon>Actinomycetota</taxon>
        <taxon>Actinomycetes</taxon>
        <taxon>Pseudonocardiales</taxon>
        <taxon>Pseudonocardiaceae</taxon>
        <taxon>Amycolatopsis</taxon>
    </lineage>
</organism>
<keyword evidence="8" id="KW-1185">Reference proteome</keyword>
<evidence type="ECO:0000256" key="4">
    <source>
        <dbReference type="ARBA" id="ARBA00023136"/>
    </source>
</evidence>
<sequence length="363" mass="37609">MRAARVPARPFAGLGPAGSDWPHARRVAIGLLVPGLALLLAGRPDLLIYAVFGSFTGMYGRAESPGLRLRHQTQAGTVLSAGVAIGIALSACHARPWVLVSTEAVFAVVVALVTNRLGLSPRGPFFGIFALGAVATVPAGRIAPWAALAICVATAAFCVLIGLSERLSGTRKPVPGEAVAEPARCEARCARRRRPWCALTHAARYGLAIAAAGSIGLLLGVDHANWAMASAAVPLAAADARNSLHPGIRSVVRRGAHRVLGTLAGLGAAALLLLPPFGPTPLALSVMVLLFPTELFMARNYGLALGFFTPLIMVMTELATPAEPLTLLTDRGLDTLLGVAAGIAAAVLVRGPCSPRLRRRDGR</sequence>
<dbReference type="InterPro" id="IPR049453">
    <property type="entry name" value="Memb_transporter_dom"/>
</dbReference>
<name>A0ABW5GV91_9PSEU</name>
<feature type="transmembrane region" description="Helical" evidence="5">
    <location>
        <begin position="27"/>
        <end position="52"/>
    </location>
</feature>
<dbReference type="Proteomes" id="UP001597419">
    <property type="component" value="Unassembled WGS sequence"/>
</dbReference>
<evidence type="ECO:0000259" key="6">
    <source>
        <dbReference type="Pfam" id="PF13515"/>
    </source>
</evidence>
<keyword evidence="3 5" id="KW-1133">Transmembrane helix</keyword>